<feature type="region of interest" description="Disordered" evidence="1">
    <location>
        <begin position="115"/>
        <end position="134"/>
    </location>
</feature>
<evidence type="ECO:0000313" key="3">
    <source>
        <dbReference type="Proteomes" id="UP000230233"/>
    </source>
</evidence>
<proteinExistence type="predicted"/>
<dbReference type="Proteomes" id="UP000230233">
    <property type="component" value="Chromosome I"/>
</dbReference>
<organism evidence="2 3">
    <name type="scientific">Caenorhabditis nigoni</name>
    <dbReference type="NCBI Taxonomy" id="1611254"/>
    <lineage>
        <taxon>Eukaryota</taxon>
        <taxon>Metazoa</taxon>
        <taxon>Ecdysozoa</taxon>
        <taxon>Nematoda</taxon>
        <taxon>Chromadorea</taxon>
        <taxon>Rhabditida</taxon>
        <taxon>Rhabditina</taxon>
        <taxon>Rhabditomorpha</taxon>
        <taxon>Rhabditoidea</taxon>
        <taxon>Rhabditidae</taxon>
        <taxon>Peloderinae</taxon>
        <taxon>Caenorhabditis</taxon>
    </lineage>
</organism>
<feature type="compositionally biased region" description="Basic and acidic residues" evidence="1">
    <location>
        <begin position="115"/>
        <end position="129"/>
    </location>
</feature>
<evidence type="ECO:0000256" key="1">
    <source>
        <dbReference type="SAM" id="MobiDB-lite"/>
    </source>
</evidence>
<sequence>MSSGKPSPSESSKNQSKSNSDAETSEMNAQMEKFKRKNQKYTQEMEKMEAYCDRKQAELKRLMEEDERKKKRRGGVSSGKQTLEFLEKINKISMEIREVRRKWSVIKDSVEGHISETQRNTQRDSENWTEHSVQYPMSESSKNIDILLVKIRCRTAANKIINEYFDPEKLV</sequence>
<dbReference type="EMBL" id="PDUG01000001">
    <property type="protein sequence ID" value="PIC52589.1"/>
    <property type="molecule type" value="Genomic_DNA"/>
</dbReference>
<dbReference type="AlphaFoldDB" id="A0A2G5VLC1"/>
<accession>A0A2G5VLC1</accession>
<feature type="region of interest" description="Disordered" evidence="1">
    <location>
        <begin position="1"/>
        <end position="42"/>
    </location>
</feature>
<keyword evidence="3" id="KW-1185">Reference proteome</keyword>
<feature type="compositionally biased region" description="Low complexity" evidence="1">
    <location>
        <begin position="1"/>
        <end position="19"/>
    </location>
</feature>
<evidence type="ECO:0000313" key="2">
    <source>
        <dbReference type="EMBL" id="PIC52589.1"/>
    </source>
</evidence>
<reference evidence="3" key="1">
    <citation type="submission" date="2017-10" db="EMBL/GenBank/DDBJ databases">
        <title>Rapid genome shrinkage in a self-fertile nematode reveals novel sperm competition proteins.</title>
        <authorList>
            <person name="Yin D."/>
            <person name="Schwarz E.M."/>
            <person name="Thomas C.G."/>
            <person name="Felde R.L."/>
            <person name="Korf I.F."/>
            <person name="Cutter A.D."/>
            <person name="Schartner C.M."/>
            <person name="Ralston E.J."/>
            <person name="Meyer B.J."/>
            <person name="Haag E.S."/>
        </authorList>
    </citation>
    <scope>NUCLEOTIDE SEQUENCE [LARGE SCALE GENOMIC DNA]</scope>
    <source>
        <strain evidence="3">JU1422</strain>
    </source>
</reference>
<comment type="caution">
    <text evidence="2">The sequence shown here is derived from an EMBL/GenBank/DDBJ whole genome shotgun (WGS) entry which is preliminary data.</text>
</comment>
<name>A0A2G5VLC1_9PELO</name>
<gene>
    <name evidence="2" type="primary">Cnig_chr_I.g2630</name>
    <name evidence="2" type="ORF">B9Z55_002630</name>
</gene>
<protein>
    <submittedName>
        <fullName evidence="2">Uncharacterized protein</fullName>
    </submittedName>
</protein>